<dbReference type="Proteomes" id="UP000323317">
    <property type="component" value="Unassembled WGS sequence"/>
</dbReference>
<gene>
    <name evidence="2" type="ORF">FZC79_04420</name>
</gene>
<dbReference type="AlphaFoldDB" id="A0A5D4KHV7"/>
<evidence type="ECO:0000256" key="1">
    <source>
        <dbReference type="SAM" id="Phobius"/>
    </source>
</evidence>
<keyword evidence="1" id="KW-0812">Transmembrane</keyword>
<dbReference type="EMBL" id="VTEH01000002">
    <property type="protein sequence ID" value="TYR76947.1"/>
    <property type="molecule type" value="Genomic_DNA"/>
</dbReference>
<reference evidence="2 3" key="1">
    <citation type="submission" date="2019-08" db="EMBL/GenBank/DDBJ databases">
        <title>Bacillus genomes from the desert of Cuatro Cienegas, Coahuila.</title>
        <authorList>
            <person name="Olmedo-Alvarez G."/>
        </authorList>
    </citation>
    <scope>NUCLEOTIDE SEQUENCE [LARGE SCALE GENOMIC DNA]</scope>
    <source>
        <strain evidence="2 3">CH40_1T</strain>
    </source>
</reference>
<evidence type="ECO:0000313" key="2">
    <source>
        <dbReference type="EMBL" id="TYR76947.1"/>
    </source>
</evidence>
<keyword evidence="1" id="KW-0472">Membrane</keyword>
<dbReference type="RefSeq" id="WP_148945641.1">
    <property type="nucleotide sequence ID" value="NZ_JBNIKK010000005.1"/>
</dbReference>
<feature type="transmembrane region" description="Helical" evidence="1">
    <location>
        <begin position="32"/>
        <end position="57"/>
    </location>
</feature>
<sequence length="81" mass="9152">MKKQRYLICLLLAGMMLYYAVPRLNVFAEGLSGWFAISWLAFAAIVIAGNLSGMLFAPRTVKQQGKQLKKKKEVRKVRSFG</sequence>
<evidence type="ECO:0000313" key="3">
    <source>
        <dbReference type="Proteomes" id="UP000323317"/>
    </source>
</evidence>
<protein>
    <submittedName>
        <fullName evidence="2">Uncharacterized protein</fullName>
    </submittedName>
</protein>
<comment type="caution">
    <text evidence="2">The sequence shown here is derived from an EMBL/GenBank/DDBJ whole genome shotgun (WGS) entry which is preliminary data.</text>
</comment>
<keyword evidence="1" id="KW-1133">Transmembrane helix</keyword>
<proteinExistence type="predicted"/>
<name>A0A5D4KHV7_9BACI</name>
<accession>A0A5D4KHV7</accession>
<organism evidence="2 3">
    <name type="scientific">Rossellomorea vietnamensis</name>
    <dbReference type="NCBI Taxonomy" id="218284"/>
    <lineage>
        <taxon>Bacteria</taxon>
        <taxon>Bacillati</taxon>
        <taxon>Bacillota</taxon>
        <taxon>Bacilli</taxon>
        <taxon>Bacillales</taxon>
        <taxon>Bacillaceae</taxon>
        <taxon>Rossellomorea</taxon>
    </lineage>
</organism>